<dbReference type="AlphaFoldDB" id="A0AB35HZM9"/>
<dbReference type="EMBL" id="JAPHQB010000028">
    <property type="protein sequence ID" value="MCX2802989.1"/>
    <property type="molecule type" value="Genomic_DNA"/>
</dbReference>
<protein>
    <submittedName>
        <fullName evidence="1">Uncharacterized protein</fullName>
    </submittedName>
</protein>
<gene>
    <name evidence="1" type="ORF">OQJ68_14440</name>
</gene>
<dbReference type="RefSeq" id="WP_139223161.1">
    <property type="nucleotide sequence ID" value="NZ_FOKT01000003.1"/>
</dbReference>
<dbReference type="Proteomes" id="UP001209730">
    <property type="component" value="Unassembled WGS sequence"/>
</dbReference>
<sequence>MQHGFQSENQISIRKSCLVVHHYGATLFTSVKRYENISFGEKVRGKNTSKHADEWLINAIWPANNPPEKTQIVGEGFRLYWIGISAFINFHSIA</sequence>
<accession>A0AB35HZM9</accession>
<proteinExistence type="predicted"/>
<evidence type="ECO:0000313" key="1">
    <source>
        <dbReference type="EMBL" id="MCX2802989.1"/>
    </source>
</evidence>
<name>A0AB35HZM9_MICTH</name>
<comment type="caution">
    <text evidence="1">The sequence shown here is derived from an EMBL/GenBank/DDBJ whole genome shotgun (WGS) entry which is preliminary data.</text>
</comment>
<organism evidence="1 2">
    <name type="scientific">Microbulbifer thermotolerans</name>
    <dbReference type="NCBI Taxonomy" id="252514"/>
    <lineage>
        <taxon>Bacteria</taxon>
        <taxon>Pseudomonadati</taxon>
        <taxon>Pseudomonadota</taxon>
        <taxon>Gammaproteobacteria</taxon>
        <taxon>Cellvibrionales</taxon>
        <taxon>Microbulbiferaceae</taxon>
        <taxon>Microbulbifer</taxon>
    </lineage>
</organism>
<reference evidence="1" key="1">
    <citation type="submission" date="2022-11" db="EMBL/GenBank/DDBJ databases">
        <title>Chitin-degrading and fungicidal potential of chitinolytic bacterial strains from marine environment of the Pacific Ocean regions.</title>
        <authorList>
            <person name="Pentekhina I."/>
            <person name="Nedashkovskaya O."/>
            <person name="Seitkalieva A."/>
            <person name="Podvolotskaya A."/>
            <person name="Tekutyeva L."/>
            <person name="Balabanova L."/>
        </authorList>
    </citation>
    <scope>NUCLEOTIDE SEQUENCE</scope>
    <source>
        <strain evidence="1">KMM 6838</strain>
    </source>
</reference>
<evidence type="ECO:0000313" key="2">
    <source>
        <dbReference type="Proteomes" id="UP001209730"/>
    </source>
</evidence>